<accession>L9X998</accession>
<name>L9X998_9EURY</name>
<evidence type="ECO:0000313" key="1">
    <source>
        <dbReference type="EMBL" id="ELY58300.1"/>
    </source>
</evidence>
<protein>
    <submittedName>
        <fullName evidence="1">Uncharacterized protein</fullName>
    </submittedName>
</protein>
<dbReference type="EMBL" id="AOHZ01000035">
    <property type="protein sequence ID" value="ELY58300.1"/>
    <property type="molecule type" value="Genomic_DNA"/>
</dbReference>
<keyword evidence="2" id="KW-1185">Reference proteome</keyword>
<reference evidence="1 2" key="1">
    <citation type="journal article" date="2014" name="PLoS Genet.">
        <title>Phylogenetically driven sequencing of extremely halophilic archaea reveals strategies for static and dynamic osmo-response.</title>
        <authorList>
            <person name="Becker E.A."/>
            <person name="Seitzer P.M."/>
            <person name="Tritt A."/>
            <person name="Larsen D."/>
            <person name="Krusor M."/>
            <person name="Yao A.I."/>
            <person name="Wu D."/>
            <person name="Madern D."/>
            <person name="Eisen J.A."/>
            <person name="Darling A.E."/>
            <person name="Facciotti M.T."/>
        </authorList>
    </citation>
    <scope>NUCLEOTIDE SEQUENCE [LARGE SCALE GENOMIC DNA]</scope>
    <source>
        <strain evidence="1 2">JCM 12255</strain>
    </source>
</reference>
<dbReference type="Proteomes" id="UP000011602">
    <property type="component" value="Unassembled WGS sequence"/>
</dbReference>
<organism evidence="1 2">
    <name type="scientific">Natronolimnohabitans innermongolicus JCM 12255</name>
    <dbReference type="NCBI Taxonomy" id="1227499"/>
    <lineage>
        <taxon>Archaea</taxon>
        <taxon>Methanobacteriati</taxon>
        <taxon>Methanobacteriota</taxon>
        <taxon>Stenosarchaea group</taxon>
        <taxon>Halobacteria</taxon>
        <taxon>Halobacteriales</taxon>
        <taxon>Natrialbaceae</taxon>
        <taxon>Natronolimnohabitans</taxon>
    </lineage>
</organism>
<proteinExistence type="predicted"/>
<comment type="caution">
    <text evidence="1">The sequence shown here is derived from an EMBL/GenBank/DDBJ whole genome shotgun (WGS) entry which is preliminary data.</text>
</comment>
<gene>
    <name evidence="1" type="ORF">C493_06984</name>
</gene>
<sequence>MCEITVLEEIHAAQFFADARKTSDTIGRILQNGFTDIESIVIVPIQSLSNQEIRHAFAFEE</sequence>
<dbReference type="AlphaFoldDB" id="L9X998"/>
<evidence type="ECO:0000313" key="2">
    <source>
        <dbReference type="Proteomes" id="UP000011602"/>
    </source>
</evidence>
<dbReference type="STRING" id="1227499.C493_06984"/>